<feature type="compositionally biased region" description="Low complexity" evidence="1">
    <location>
        <begin position="64"/>
        <end position="82"/>
    </location>
</feature>
<dbReference type="InterPro" id="IPR039634">
    <property type="entry name" value="Bul1-like"/>
</dbReference>
<organism evidence="4 5">
    <name type="scientific">Candida oxycetoniae</name>
    <dbReference type="NCBI Taxonomy" id="497107"/>
    <lineage>
        <taxon>Eukaryota</taxon>
        <taxon>Fungi</taxon>
        <taxon>Dikarya</taxon>
        <taxon>Ascomycota</taxon>
        <taxon>Saccharomycotina</taxon>
        <taxon>Pichiomycetes</taxon>
        <taxon>Debaryomycetaceae</taxon>
        <taxon>Candida/Lodderomyces clade</taxon>
        <taxon>Candida</taxon>
    </lineage>
</organism>
<dbReference type="Proteomes" id="UP001202479">
    <property type="component" value="Unassembled WGS sequence"/>
</dbReference>
<dbReference type="Pfam" id="PF04426">
    <property type="entry name" value="Bul1_C"/>
    <property type="match status" value="1"/>
</dbReference>
<dbReference type="PANTHER" id="PTHR31904:SF1">
    <property type="entry name" value="BYPASS OF STOP CODON PROTEIN 5-RELATED"/>
    <property type="match status" value="1"/>
</dbReference>
<proteinExistence type="predicted"/>
<dbReference type="InterPro" id="IPR022794">
    <property type="entry name" value="Bul1_C"/>
</dbReference>
<reference evidence="4" key="1">
    <citation type="journal article" date="2022" name="DNA Res.">
        <title>Genome analysis of five recently described species of the CUG-Ser clade uncovers Candida theae as a new hybrid lineage with pathogenic potential in the Candida parapsilosis species complex.</title>
        <authorList>
            <person name="Mixao V."/>
            <person name="Del Olmo V."/>
            <person name="Hegedusova E."/>
            <person name="Saus E."/>
            <person name="Pryszcz L."/>
            <person name="Cillingova A."/>
            <person name="Nosek J."/>
            <person name="Gabaldon T."/>
        </authorList>
    </citation>
    <scope>NUCLEOTIDE SEQUENCE</scope>
    <source>
        <strain evidence="4">CBS 10844</strain>
    </source>
</reference>
<dbReference type="EMBL" id="JAHUZD010000139">
    <property type="protein sequence ID" value="KAI3402993.2"/>
    <property type="molecule type" value="Genomic_DNA"/>
</dbReference>
<dbReference type="GeneID" id="73381861"/>
<evidence type="ECO:0000313" key="4">
    <source>
        <dbReference type="EMBL" id="KAI3402993.2"/>
    </source>
</evidence>
<name>A0AAI9WWI6_9ASCO</name>
<dbReference type="Pfam" id="PF04425">
    <property type="entry name" value="Bul1_N"/>
    <property type="match status" value="1"/>
</dbReference>
<dbReference type="PANTHER" id="PTHR31904">
    <property type="entry name" value="BYPASS OF STOP CODON PROTEIN 5-RELATED"/>
    <property type="match status" value="1"/>
</dbReference>
<feature type="domain" description="Bul1 C-terminal" evidence="3">
    <location>
        <begin position="531"/>
        <end position="746"/>
    </location>
</feature>
<evidence type="ECO:0000256" key="1">
    <source>
        <dbReference type="SAM" id="MobiDB-lite"/>
    </source>
</evidence>
<evidence type="ECO:0000259" key="2">
    <source>
        <dbReference type="Pfam" id="PF04425"/>
    </source>
</evidence>
<comment type="caution">
    <text evidence="4">The sequence shown here is derived from an EMBL/GenBank/DDBJ whole genome shotgun (WGS) entry which is preliminary data.</text>
</comment>
<protein>
    <submittedName>
        <fullName evidence="4">BUL1</fullName>
    </submittedName>
</protein>
<evidence type="ECO:0000259" key="3">
    <source>
        <dbReference type="Pfam" id="PF04426"/>
    </source>
</evidence>
<feature type="region of interest" description="Disordered" evidence="1">
    <location>
        <begin position="37"/>
        <end position="90"/>
    </location>
</feature>
<dbReference type="RefSeq" id="XP_049178740.1">
    <property type="nucleotide sequence ID" value="XM_049325665.1"/>
</dbReference>
<dbReference type="AlphaFoldDB" id="A0AAI9WWI6"/>
<sequence>MDELSNDRTKSFEETLGTILPSYSMYTSTIGMGVNVPQSLESRDLPPPPDYLDSRSESEPSIYSGGNTATVVSSSTSTLSGNGRNGGGTNSAMIVADESTNTWEETILDNVHQIPNMTFEDHEISKAVQIEIYYTKDIGEINKVPEMIDPSLYEYKQGDLLNGYIIIRNTSNKPIPFEMFYLSFEGNYMIANQQHHTDRVPVKINKFLEMFDFSGSWNDAHINRLVNEFENPYQCCRQNHIDPLDGCYLYFGLKREILPERVYKRFFSFKIPGNLLDSQCDEHNLSSHLELPPTIGLSRWEIAHFPEREKNKIFDFSIIDTSISYGVMARFIGRKSTWEKDFGKLEPSRERCNAKLVNSKGDEYIILKELTNYVRVIPKTKTLTESEKLMKKVETKLLFENLQNRINEKIDVANRMLKSIEENNFESITNLSFELSQQELETAKLKQQYKREACSSIIDMKMNLKKKENYQVCLPVVKRSFTGINKHLGVLRITTPKQEHHVCYIPPQRFCTTAIDKSLPSWQLSFPVHLSMEGVATSNDKPFKPPTIKDIQVELAVHTMRSMTHSLAVEFDHDSIYNKKPNNTKPFLDTDTFKQNVIKPFQGQSTELYHSLKTLGSGNFKIEKQLVQDLKAICHLEEKSINLVVEELKVNGKKYTSKVGLFWSITPTSETRNTLVTATTSFDLSIDLTKLSLKGSSPSSVPSYKRFNLVPSFQSCFMARFYFLTLTITLSQNDCARIKIPVIIEKQ</sequence>
<gene>
    <name evidence="4" type="ORF">KGF56_004246</name>
</gene>
<dbReference type="InterPro" id="IPR007519">
    <property type="entry name" value="Bul1_N"/>
</dbReference>
<feature type="domain" description="Bul1 N-terminal" evidence="2">
    <location>
        <begin position="10"/>
        <end position="427"/>
    </location>
</feature>
<accession>A0AAI9WWI6</accession>
<evidence type="ECO:0000313" key="5">
    <source>
        <dbReference type="Proteomes" id="UP001202479"/>
    </source>
</evidence>
<keyword evidence="5" id="KW-1185">Reference proteome</keyword>